<evidence type="ECO:0000313" key="1">
    <source>
        <dbReference type="EMBL" id="MED6212167.1"/>
    </source>
</evidence>
<feature type="non-terminal residue" evidence="1">
    <location>
        <position position="1"/>
    </location>
</feature>
<reference evidence="1 2" key="1">
    <citation type="journal article" date="2023" name="Plants (Basel)">
        <title>Bridging the Gap: Combining Genomics and Transcriptomics Approaches to Understand Stylosanthes scabra, an Orphan Legume from the Brazilian Caatinga.</title>
        <authorList>
            <person name="Ferreira-Neto J.R.C."/>
            <person name="da Silva M.D."/>
            <person name="Binneck E."/>
            <person name="de Melo N.F."/>
            <person name="da Silva R.H."/>
            <person name="de Melo A.L.T.M."/>
            <person name="Pandolfi V."/>
            <person name="Bustamante F.O."/>
            <person name="Brasileiro-Vidal A.C."/>
            <person name="Benko-Iseppon A.M."/>
        </authorList>
    </citation>
    <scope>NUCLEOTIDE SEQUENCE [LARGE SCALE GENOMIC DNA]</scope>
    <source>
        <tissue evidence="1">Leaves</tissue>
    </source>
</reference>
<proteinExistence type="predicted"/>
<name>A0ABU6YQY3_9FABA</name>
<keyword evidence="2" id="KW-1185">Reference proteome</keyword>
<sequence length="104" mass="11944">ARHLLELWHDSVVVPPLAQAILPYIEAASFEGPLLMKDFLHGSRHPSYGHHVVRLVRKEPAPNHQQDVTSDILPEYIRVTTSWCMPHTISYQQRTLESGILYVH</sequence>
<accession>A0ABU6YQY3</accession>
<organism evidence="1 2">
    <name type="scientific">Stylosanthes scabra</name>
    <dbReference type="NCBI Taxonomy" id="79078"/>
    <lineage>
        <taxon>Eukaryota</taxon>
        <taxon>Viridiplantae</taxon>
        <taxon>Streptophyta</taxon>
        <taxon>Embryophyta</taxon>
        <taxon>Tracheophyta</taxon>
        <taxon>Spermatophyta</taxon>
        <taxon>Magnoliopsida</taxon>
        <taxon>eudicotyledons</taxon>
        <taxon>Gunneridae</taxon>
        <taxon>Pentapetalae</taxon>
        <taxon>rosids</taxon>
        <taxon>fabids</taxon>
        <taxon>Fabales</taxon>
        <taxon>Fabaceae</taxon>
        <taxon>Papilionoideae</taxon>
        <taxon>50 kb inversion clade</taxon>
        <taxon>dalbergioids sensu lato</taxon>
        <taxon>Dalbergieae</taxon>
        <taxon>Pterocarpus clade</taxon>
        <taxon>Stylosanthes</taxon>
    </lineage>
</organism>
<gene>
    <name evidence="1" type="ORF">PIB30_080590</name>
</gene>
<dbReference type="EMBL" id="JASCZI010242833">
    <property type="protein sequence ID" value="MED6212167.1"/>
    <property type="molecule type" value="Genomic_DNA"/>
</dbReference>
<protein>
    <submittedName>
        <fullName evidence="1">Uncharacterized protein</fullName>
    </submittedName>
</protein>
<dbReference type="Proteomes" id="UP001341840">
    <property type="component" value="Unassembled WGS sequence"/>
</dbReference>
<comment type="caution">
    <text evidence="1">The sequence shown here is derived from an EMBL/GenBank/DDBJ whole genome shotgun (WGS) entry which is preliminary data.</text>
</comment>
<evidence type="ECO:0000313" key="2">
    <source>
        <dbReference type="Proteomes" id="UP001341840"/>
    </source>
</evidence>